<evidence type="ECO:0008006" key="3">
    <source>
        <dbReference type="Google" id="ProtNLM"/>
    </source>
</evidence>
<gene>
    <name evidence="1" type="ORF">AFL42_16205</name>
</gene>
<reference evidence="1 2" key="1">
    <citation type="submission" date="2015-07" db="EMBL/GenBank/DDBJ databases">
        <title>High-quality draft genome sequence of Oceanobacillus caeni HM6, a bacillus isolated from a human feces.</title>
        <authorList>
            <person name="Kumar J."/>
            <person name="Verma M.K."/>
            <person name="Pandey R."/>
            <person name="Bhambi M."/>
            <person name="Chauhan N."/>
        </authorList>
    </citation>
    <scope>NUCLEOTIDE SEQUENCE [LARGE SCALE GENOMIC DNA]</scope>
    <source>
        <strain evidence="1 2">HM6</strain>
    </source>
</reference>
<sequence>MTKEMKFKPTVYPTKRAVRLSPQASRETKKADGSLAARKGLISTTSHQWWMKVTPTYESLLYRE</sequence>
<dbReference type="EMBL" id="LGTK01000092">
    <property type="protein sequence ID" value="KPH71140.1"/>
    <property type="molecule type" value="Genomic_DNA"/>
</dbReference>
<accession>A0ABR5MFL8</accession>
<name>A0ABR5MFL8_9BACI</name>
<dbReference type="Proteomes" id="UP000037854">
    <property type="component" value="Unassembled WGS sequence"/>
</dbReference>
<protein>
    <recommendedName>
        <fullName evidence="3">Transposase</fullName>
    </recommendedName>
</protein>
<evidence type="ECO:0000313" key="1">
    <source>
        <dbReference type="EMBL" id="KPH71140.1"/>
    </source>
</evidence>
<evidence type="ECO:0000313" key="2">
    <source>
        <dbReference type="Proteomes" id="UP000037854"/>
    </source>
</evidence>
<proteinExistence type="predicted"/>
<keyword evidence="2" id="KW-1185">Reference proteome</keyword>
<comment type="caution">
    <text evidence="1">The sequence shown here is derived from an EMBL/GenBank/DDBJ whole genome shotgun (WGS) entry which is preliminary data.</text>
</comment>
<organism evidence="1 2">
    <name type="scientific">Oceanobacillus caeni</name>
    <dbReference type="NCBI Taxonomy" id="405946"/>
    <lineage>
        <taxon>Bacteria</taxon>
        <taxon>Bacillati</taxon>
        <taxon>Bacillota</taxon>
        <taxon>Bacilli</taxon>
        <taxon>Bacillales</taxon>
        <taxon>Bacillaceae</taxon>
        <taxon>Oceanobacillus</taxon>
    </lineage>
</organism>